<dbReference type="PANTHER" id="PTHR11117:SF24">
    <property type="entry name" value="PROTEIN FDRA"/>
    <property type="match status" value="1"/>
</dbReference>
<dbReference type="GO" id="GO:0004776">
    <property type="term" value="F:succinate-CoA ligase (GDP-forming) activity"/>
    <property type="evidence" value="ECO:0007669"/>
    <property type="project" value="TreeGrafter"/>
</dbReference>
<dbReference type="InterPro" id="IPR005811">
    <property type="entry name" value="SUCC_ACL_C"/>
</dbReference>
<dbReference type="Gene3D" id="3.40.50.261">
    <property type="entry name" value="Succinyl-CoA synthetase domains"/>
    <property type="match status" value="2"/>
</dbReference>
<feature type="domain" description="ATP-citrate synthase/succinyl-CoA ligase C-terminal" evidence="1">
    <location>
        <begin position="346"/>
        <end position="501"/>
    </location>
</feature>
<dbReference type="AlphaFoldDB" id="A0A6J6SYK2"/>
<dbReference type="GO" id="GO:0006099">
    <property type="term" value="P:tricarboxylic acid cycle"/>
    <property type="evidence" value="ECO:0007669"/>
    <property type="project" value="TreeGrafter"/>
</dbReference>
<protein>
    <submittedName>
        <fullName evidence="2">Unannotated protein</fullName>
    </submittedName>
</protein>
<reference evidence="2" key="1">
    <citation type="submission" date="2020-05" db="EMBL/GenBank/DDBJ databases">
        <authorList>
            <person name="Chiriac C."/>
            <person name="Salcher M."/>
            <person name="Ghai R."/>
            <person name="Kavagutti S V."/>
        </authorList>
    </citation>
    <scope>NUCLEOTIDE SEQUENCE</scope>
</reference>
<dbReference type="GO" id="GO:0009361">
    <property type="term" value="C:succinate-CoA ligase complex (ADP-forming)"/>
    <property type="evidence" value="ECO:0007669"/>
    <property type="project" value="TreeGrafter"/>
</dbReference>
<sequence>MTAVYSVRLLKDTYLDSVLQMTGTRILEECEGVSWGSAAMATSANIDTLMQRGFDVSDLEGAKPGDLFIAVEATDDSVASAAAALAETAMFSSRRATAADAQSLPTSLDEALRLQPSANIAIISVPGDYAALEANKALGRGLDVLLFSDNVSRADEIALKEHAAARERLLMGPGAGTAMLAGTGLAFANVVSPGPVGVIAAAGTGAQEAMALLDRWGIGVSQVIGLGGRDLNEDIGGRMAALAIAALKSDPLTDVILFVSKPPAPHVAEYVMSLAQGIPMVAAFMGIDPTTKTPDGVVLADTLEGGVVRIMELLGQAVPDTTVTFGPSVSDVIDRLPPERTHIRGLFSGGTLCYEALVLLGRTFPLPVYSNTPIDKLLALPAPSGSSVLLDLGEEEYTNGRPHPMIDPEARIEQLEQAAADPTVGVILLDVVLGYGAHPDPAGVLVPVVQKIMANGGPQVVAYVLGTDKDPQNYAAQVATLVDAGCLVTETNARAALVAGAIASRDQSKRNLSL</sequence>
<dbReference type="Gene3D" id="3.40.50.720">
    <property type="entry name" value="NAD(P)-binding Rossmann-like Domain"/>
    <property type="match status" value="1"/>
</dbReference>
<dbReference type="EMBL" id="CAEZYZ010000029">
    <property type="protein sequence ID" value="CAB4739976.1"/>
    <property type="molecule type" value="Genomic_DNA"/>
</dbReference>
<dbReference type="PANTHER" id="PTHR11117">
    <property type="entry name" value="SUCCINYL-COA LIGASE SUBUNIT ALPHA"/>
    <property type="match status" value="1"/>
</dbReference>
<gene>
    <name evidence="2" type="ORF">UFOPK2810_00271</name>
</gene>
<accession>A0A6J6SYK2</accession>
<organism evidence="2">
    <name type="scientific">freshwater metagenome</name>
    <dbReference type="NCBI Taxonomy" id="449393"/>
    <lineage>
        <taxon>unclassified sequences</taxon>
        <taxon>metagenomes</taxon>
        <taxon>ecological metagenomes</taxon>
    </lineage>
</organism>
<evidence type="ECO:0000313" key="2">
    <source>
        <dbReference type="EMBL" id="CAB4739976.1"/>
    </source>
</evidence>
<dbReference type="SUPFAM" id="SSF52210">
    <property type="entry name" value="Succinyl-CoA synthetase domains"/>
    <property type="match status" value="2"/>
</dbReference>
<dbReference type="GO" id="GO:0005829">
    <property type="term" value="C:cytosol"/>
    <property type="evidence" value="ECO:0007669"/>
    <property type="project" value="TreeGrafter"/>
</dbReference>
<dbReference type="InterPro" id="IPR016102">
    <property type="entry name" value="Succinyl-CoA_synth-like"/>
</dbReference>
<dbReference type="GO" id="GO:0004775">
    <property type="term" value="F:succinate-CoA ligase (ADP-forming) activity"/>
    <property type="evidence" value="ECO:0007669"/>
    <property type="project" value="TreeGrafter"/>
</dbReference>
<evidence type="ECO:0000259" key="1">
    <source>
        <dbReference type="Pfam" id="PF00549"/>
    </source>
</evidence>
<proteinExistence type="predicted"/>
<dbReference type="Pfam" id="PF00549">
    <property type="entry name" value="Ligase_CoA"/>
    <property type="match status" value="1"/>
</dbReference>
<name>A0A6J6SYK2_9ZZZZ</name>